<dbReference type="Gene3D" id="3.30.2310.20">
    <property type="entry name" value="RelE-like"/>
    <property type="match status" value="1"/>
</dbReference>
<protein>
    <submittedName>
        <fullName evidence="3">Type II toxin-antitoxin system RelE/ParE family toxin</fullName>
    </submittedName>
</protein>
<evidence type="ECO:0000313" key="3">
    <source>
        <dbReference type="EMBL" id="WUV47774.1"/>
    </source>
</evidence>
<dbReference type="InterPro" id="IPR007712">
    <property type="entry name" value="RelE/ParE_toxin"/>
</dbReference>
<dbReference type="Pfam" id="PF05016">
    <property type="entry name" value="ParE_toxin"/>
    <property type="match status" value="1"/>
</dbReference>
<reference evidence="3" key="1">
    <citation type="submission" date="2022-10" db="EMBL/GenBank/DDBJ databases">
        <title>The complete genomes of actinobacterial strains from the NBC collection.</title>
        <authorList>
            <person name="Joergensen T.S."/>
            <person name="Alvarez Arevalo M."/>
            <person name="Sterndorff E.B."/>
            <person name="Faurdal D."/>
            <person name="Vuksanovic O."/>
            <person name="Mourched A.-S."/>
            <person name="Charusanti P."/>
            <person name="Shaw S."/>
            <person name="Blin K."/>
            <person name="Weber T."/>
        </authorList>
    </citation>
    <scope>NUCLEOTIDE SEQUENCE</scope>
    <source>
        <strain evidence="3">NBC_01482</strain>
    </source>
</reference>
<evidence type="ECO:0000256" key="1">
    <source>
        <dbReference type="ARBA" id="ARBA00006226"/>
    </source>
</evidence>
<name>A0ABZ1YWV2_9NOCA</name>
<dbReference type="PANTHER" id="PTHR35601">
    <property type="entry name" value="TOXIN RELE"/>
    <property type="match status" value="1"/>
</dbReference>
<keyword evidence="4" id="KW-1185">Reference proteome</keyword>
<dbReference type="NCBIfam" id="TIGR02385">
    <property type="entry name" value="RelE_StbE"/>
    <property type="match status" value="1"/>
</dbReference>
<proteinExistence type="inferred from homology"/>
<dbReference type="PANTHER" id="PTHR35601:SF1">
    <property type="entry name" value="TOXIN RELE"/>
    <property type="match status" value="1"/>
</dbReference>
<evidence type="ECO:0000256" key="2">
    <source>
        <dbReference type="ARBA" id="ARBA00022649"/>
    </source>
</evidence>
<evidence type="ECO:0000313" key="4">
    <source>
        <dbReference type="Proteomes" id="UP001432062"/>
    </source>
</evidence>
<sequence length="88" mass="10218">MKYRFEFTPEAQQDIRNIPKTDAIRLLQKLAQLGDDPYVPNHAVKPMAGEYVGFYRLRCGDYRAIYRVENNRLVILVIAAGGRDVVYR</sequence>
<gene>
    <name evidence="3" type="ORF">OG563_05960</name>
</gene>
<dbReference type="EMBL" id="CP109441">
    <property type="protein sequence ID" value="WUV47774.1"/>
    <property type="molecule type" value="Genomic_DNA"/>
</dbReference>
<dbReference type="InterPro" id="IPR035093">
    <property type="entry name" value="RelE/ParE_toxin_dom_sf"/>
</dbReference>
<accession>A0ABZ1YWV2</accession>
<dbReference type="RefSeq" id="WP_329411922.1">
    <property type="nucleotide sequence ID" value="NZ_CP109441.1"/>
</dbReference>
<organism evidence="3 4">
    <name type="scientific">Nocardia vinacea</name>
    <dbReference type="NCBI Taxonomy" id="96468"/>
    <lineage>
        <taxon>Bacteria</taxon>
        <taxon>Bacillati</taxon>
        <taxon>Actinomycetota</taxon>
        <taxon>Actinomycetes</taxon>
        <taxon>Mycobacteriales</taxon>
        <taxon>Nocardiaceae</taxon>
        <taxon>Nocardia</taxon>
    </lineage>
</organism>
<dbReference type="SUPFAM" id="SSF143011">
    <property type="entry name" value="RelE-like"/>
    <property type="match status" value="1"/>
</dbReference>
<comment type="similarity">
    <text evidence="1">Belongs to the RelE toxin family.</text>
</comment>
<keyword evidence="2" id="KW-1277">Toxin-antitoxin system</keyword>
<dbReference type="Proteomes" id="UP001432062">
    <property type="component" value="Chromosome"/>
</dbReference>